<sequence>MLARSGRPGPPTGGVSNPRAIHSFHRFIHRVVPTLTPVDPQQRCDQVQRLGITRGRHAAAINRRVTARAKSLARLSNNLPADAHLGSISARRSPGVMIGVT</sequence>
<keyword evidence="2" id="KW-1185">Reference proteome</keyword>
<protein>
    <submittedName>
        <fullName evidence="1">Uncharacterized protein</fullName>
    </submittedName>
</protein>
<evidence type="ECO:0000313" key="2">
    <source>
        <dbReference type="Proteomes" id="UP000570517"/>
    </source>
</evidence>
<name>A0A850PLU8_9MYCO</name>
<dbReference type="AlphaFoldDB" id="A0A850PLU8"/>
<reference evidence="1 2" key="1">
    <citation type="submission" date="2020-05" db="EMBL/GenBank/DDBJ databases">
        <title>Draft genome sequence of Mycobacterium hippocampi DL, isolated from European seabass, Dicentrarchus labrax, reared in fish farms.</title>
        <authorList>
            <person name="Stathopoulou P."/>
            <person name="Asimakis E."/>
            <person name="Tzokas K."/>
            <person name="Batargias C."/>
            <person name="Tsiamis G."/>
        </authorList>
    </citation>
    <scope>NUCLEOTIDE SEQUENCE [LARGE SCALE GENOMIC DNA]</scope>
    <source>
        <strain evidence="1 2">DL</strain>
    </source>
</reference>
<accession>A0A850PLU8</accession>
<evidence type="ECO:0000313" key="1">
    <source>
        <dbReference type="EMBL" id="NVN51371.1"/>
    </source>
</evidence>
<proteinExistence type="predicted"/>
<comment type="caution">
    <text evidence="1">The sequence shown here is derived from an EMBL/GenBank/DDBJ whole genome shotgun (WGS) entry which is preliminary data.</text>
</comment>
<gene>
    <name evidence="1" type="ORF">HLY00_1114</name>
</gene>
<dbReference type="Proteomes" id="UP000570517">
    <property type="component" value="Unassembled WGS sequence"/>
</dbReference>
<dbReference type="EMBL" id="JABFYL010000035">
    <property type="protein sequence ID" value="NVN51371.1"/>
    <property type="molecule type" value="Genomic_DNA"/>
</dbReference>
<organism evidence="1 2">
    <name type="scientific">Mycolicibacterium hippocampi</name>
    <dbReference type="NCBI Taxonomy" id="659824"/>
    <lineage>
        <taxon>Bacteria</taxon>
        <taxon>Bacillati</taxon>
        <taxon>Actinomycetota</taxon>
        <taxon>Actinomycetes</taxon>
        <taxon>Mycobacteriales</taxon>
        <taxon>Mycobacteriaceae</taxon>
        <taxon>Mycolicibacterium</taxon>
    </lineage>
</organism>